<gene>
    <name evidence="12" type="ORF">C1I64_18670</name>
</gene>
<dbReference type="AlphaFoldDB" id="A0A3Q9V2A0"/>
<proteinExistence type="inferred from homology"/>
<evidence type="ECO:0000256" key="6">
    <source>
        <dbReference type="ARBA" id="ARBA00037281"/>
    </source>
</evidence>
<dbReference type="SUPFAM" id="SSF53448">
    <property type="entry name" value="Nucleotide-diphospho-sugar transferases"/>
    <property type="match status" value="1"/>
</dbReference>
<evidence type="ECO:0000256" key="8">
    <source>
        <dbReference type="ARBA" id="ARBA00038120"/>
    </source>
</evidence>
<evidence type="ECO:0000256" key="4">
    <source>
        <dbReference type="ARBA" id="ARBA00022679"/>
    </source>
</evidence>
<comment type="function">
    <text evidence="6">Catalyzes the glycosylation of 4,4'-diaponeurosporenoate, i.e. the esterification of glucose at the C1'' position with the carboxyl group of 4,4'-diaponeurosporenic acid, to form glycosyl-4,4'-diaponeurosporenoate. This is a step in the biosynthesis of staphyloxanthin, an orange pigment present in most staphylococci strains.</text>
</comment>
<dbReference type="KEGG" id="rfs:C1I64_18670"/>
<feature type="compositionally biased region" description="Basic residues" evidence="10">
    <location>
        <begin position="105"/>
        <end position="130"/>
    </location>
</feature>
<evidence type="ECO:0000256" key="7">
    <source>
        <dbReference type="ARBA" id="ARBA00037904"/>
    </source>
</evidence>
<keyword evidence="4" id="KW-0808">Transferase</keyword>
<sequence>MAGHAARRRRRGRHRPGRAVPRPDRDAAALLVQEHHHAAVREPRVRRRGSAARLHDRRVLLRRLRFLPVLHAVLDPAGRRRLGAHRGSAEVDPPAPVAGGGGARLRLHPRGPPHPRRAARPRLARRRSRRPQADADRVVSARVSVVIPAHDEGAVIARLLRALVAGDPEGRLEIVVGANGCTDDTAAVARAVDPRILVAETPRASKIAGLNAADELATVLPRIYVDADVSVSAETLLALGDELARPGGPLAAAPEFRVDTRGASWPVRAHYSIWELSDYRAPGLVGSGIYGLSAEGRSRFGAFPEIIADDRFVQQLFTPEERLTLPGRSFSVKAPRRMRNQIKRTVRIAIGNAQLAASGLVPEQAGAGGGGGPVALLKRVLRRPALWPAFPIYCYGYLRPRLEARSIIARGGVPEWNRDETTRA</sequence>
<dbReference type="PANTHER" id="PTHR43646">
    <property type="entry name" value="GLYCOSYLTRANSFERASE"/>
    <property type="match status" value="1"/>
</dbReference>
<feature type="compositionally biased region" description="Basic residues" evidence="10">
    <location>
        <begin position="1"/>
        <end position="17"/>
    </location>
</feature>
<dbReference type="GO" id="GO:0016757">
    <property type="term" value="F:glycosyltransferase activity"/>
    <property type="evidence" value="ECO:0007669"/>
    <property type="project" value="UniProtKB-KW"/>
</dbReference>
<feature type="region of interest" description="Disordered" evidence="10">
    <location>
        <begin position="1"/>
        <end position="24"/>
    </location>
</feature>
<organism evidence="12 13">
    <name type="scientific">Rathayibacter festucae DSM 15932</name>
    <dbReference type="NCBI Taxonomy" id="1328866"/>
    <lineage>
        <taxon>Bacteria</taxon>
        <taxon>Bacillati</taxon>
        <taxon>Actinomycetota</taxon>
        <taxon>Actinomycetes</taxon>
        <taxon>Micrococcales</taxon>
        <taxon>Microbacteriaceae</taxon>
        <taxon>Rathayibacter</taxon>
    </lineage>
</organism>
<keyword evidence="3" id="KW-0328">Glycosyltransferase</keyword>
<evidence type="ECO:0000259" key="11">
    <source>
        <dbReference type="Pfam" id="PF00535"/>
    </source>
</evidence>
<comment type="pathway">
    <text evidence="7">Carotenoid biosynthesis; staphyloxanthin biosynthesis; staphyloxanthin from farnesyl diphosphate: step 4/5.</text>
</comment>
<dbReference type="Proteomes" id="UP000285317">
    <property type="component" value="Chromosome"/>
</dbReference>
<dbReference type="Gene3D" id="3.90.550.10">
    <property type="entry name" value="Spore Coat Polysaccharide Biosynthesis Protein SpsA, Chain A"/>
    <property type="match status" value="1"/>
</dbReference>
<dbReference type="InterPro" id="IPR029044">
    <property type="entry name" value="Nucleotide-diphossugar_trans"/>
</dbReference>
<reference evidence="13" key="1">
    <citation type="submission" date="2018-03" db="EMBL/GenBank/DDBJ databases">
        <title>Bacteriophage NCPPB3778 and a type I-E CRISPR drive the evolution of the US Biological Select Agent, Rathayibacter toxicus.</title>
        <authorList>
            <person name="Davis E.W.II."/>
            <person name="Tabima J.F."/>
            <person name="Weisberg A.J."/>
            <person name="Dantas Lopes L."/>
            <person name="Wiseman M.S."/>
            <person name="Wiseman M.S."/>
            <person name="Pupko T."/>
            <person name="Belcher M.S."/>
            <person name="Sechler A.J."/>
            <person name="Tancos M.A."/>
            <person name="Schroeder B.K."/>
            <person name="Murray T.D."/>
            <person name="Luster D.G."/>
            <person name="Schneider W.L."/>
            <person name="Rogers E."/>
            <person name="Andreote F.D."/>
            <person name="Grunwald N.J."/>
            <person name="Putnam M.L."/>
            <person name="Chang J.H."/>
        </authorList>
    </citation>
    <scope>NUCLEOTIDE SEQUENCE [LARGE SCALE GENOMIC DNA]</scope>
    <source>
        <strain evidence="13">DSM 15932</strain>
    </source>
</reference>
<keyword evidence="5" id="KW-0472">Membrane</keyword>
<comment type="subcellular location">
    <subcellularLocation>
        <location evidence="1">Cell membrane</location>
    </subcellularLocation>
</comment>
<evidence type="ECO:0000256" key="1">
    <source>
        <dbReference type="ARBA" id="ARBA00004236"/>
    </source>
</evidence>
<evidence type="ECO:0000256" key="9">
    <source>
        <dbReference type="ARBA" id="ARBA00040345"/>
    </source>
</evidence>
<dbReference type="InterPro" id="IPR001173">
    <property type="entry name" value="Glyco_trans_2-like"/>
</dbReference>
<evidence type="ECO:0000256" key="2">
    <source>
        <dbReference type="ARBA" id="ARBA00022475"/>
    </source>
</evidence>
<evidence type="ECO:0000313" key="13">
    <source>
        <dbReference type="Proteomes" id="UP000285317"/>
    </source>
</evidence>
<name>A0A3Q9V2A0_9MICO</name>
<comment type="similarity">
    <text evidence="8">Belongs to the glycosyltransferase 2 family. CrtQ subfamily.</text>
</comment>
<dbReference type="Pfam" id="PF00535">
    <property type="entry name" value="Glycos_transf_2"/>
    <property type="match status" value="1"/>
</dbReference>
<evidence type="ECO:0000256" key="5">
    <source>
        <dbReference type="ARBA" id="ARBA00023136"/>
    </source>
</evidence>
<dbReference type="PANTHER" id="PTHR43646:SF2">
    <property type="entry name" value="GLYCOSYLTRANSFERASE 2-LIKE DOMAIN-CONTAINING PROTEIN"/>
    <property type="match status" value="1"/>
</dbReference>
<feature type="domain" description="Glycosyltransferase 2-like" evidence="11">
    <location>
        <begin position="144"/>
        <end position="247"/>
    </location>
</feature>
<evidence type="ECO:0000256" key="10">
    <source>
        <dbReference type="SAM" id="MobiDB-lite"/>
    </source>
</evidence>
<dbReference type="GO" id="GO:0005886">
    <property type="term" value="C:plasma membrane"/>
    <property type="evidence" value="ECO:0007669"/>
    <property type="project" value="UniProtKB-SubCell"/>
</dbReference>
<dbReference type="EMBL" id="CP028137">
    <property type="protein sequence ID" value="AZZ53852.1"/>
    <property type="molecule type" value="Genomic_DNA"/>
</dbReference>
<evidence type="ECO:0000313" key="12">
    <source>
        <dbReference type="EMBL" id="AZZ53852.1"/>
    </source>
</evidence>
<keyword evidence="2" id="KW-1003">Cell membrane</keyword>
<evidence type="ECO:0000256" key="3">
    <source>
        <dbReference type="ARBA" id="ARBA00022676"/>
    </source>
</evidence>
<protein>
    <recommendedName>
        <fullName evidence="9">4,4'-diaponeurosporenoate glycosyltransferase</fullName>
    </recommendedName>
</protein>
<accession>A0A3Q9V2A0</accession>
<feature type="region of interest" description="Disordered" evidence="10">
    <location>
        <begin position="84"/>
        <end position="135"/>
    </location>
</feature>